<name>A0A0A9Q5L2_ARUDO</name>
<organism evidence="1">
    <name type="scientific">Arundo donax</name>
    <name type="common">Giant reed</name>
    <name type="synonym">Donax arundinaceus</name>
    <dbReference type="NCBI Taxonomy" id="35708"/>
    <lineage>
        <taxon>Eukaryota</taxon>
        <taxon>Viridiplantae</taxon>
        <taxon>Streptophyta</taxon>
        <taxon>Embryophyta</taxon>
        <taxon>Tracheophyta</taxon>
        <taxon>Spermatophyta</taxon>
        <taxon>Magnoliopsida</taxon>
        <taxon>Liliopsida</taxon>
        <taxon>Poales</taxon>
        <taxon>Poaceae</taxon>
        <taxon>PACMAD clade</taxon>
        <taxon>Arundinoideae</taxon>
        <taxon>Arundineae</taxon>
        <taxon>Arundo</taxon>
    </lineage>
</organism>
<evidence type="ECO:0000313" key="1">
    <source>
        <dbReference type="EMBL" id="JAD46501.1"/>
    </source>
</evidence>
<dbReference type="AlphaFoldDB" id="A0A0A9Q5L2"/>
<reference evidence="1" key="2">
    <citation type="journal article" date="2015" name="Data Brief">
        <title>Shoot transcriptome of the giant reed, Arundo donax.</title>
        <authorList>
            <person name="Barrero R.A."/>
            <person name="Guerrero F.D."/>
            <person name="Moolhuijzen P."/>
            <person name="Goolsby J.A."/>
            <person name="Tidwell J."/>
            <person name="Bellgard S.E."/>
            <person name="Bellgard M.I."/>
        </authorList>
    </citation>
    <scope>NUCLEOTIDE SEQUENCE</scope>
    <source>
        <tissue evidence="1">Shoot tissue taken approximately 20 cm above the soil surface</tissue>
    </source>
</reference>
<accession>A0A0A9Q5L2</accession>
<protein>
    <submittedName>
        <fullName evidence="1">Uncharacterized protein</fullName>
    </submittedName>
</protein>
<sequence>MLEFKKQKIKDRWPARALVRRRLGGLRPYRQAWHYLLILLCIAPGPSCVVTSGSLTPAYSDPPRVKTSATVWASSRMSTCQLSSVASLGAAIPTRVRPGRRMHPG</sequence>
<dbReference type="EMBL" id="GBRH01251394">
    <property type="protein sequence ID" value="JAD46501.1"/>
    <property type="molecule type" value="Transcribed_RNA"/>
</dbReference>
<reference evidence="1" key="1">
    <citation type="submission" date="2014-09" db="EMBL/GenBank/DDBJ databases">
        <authorList>
            <person name="Magalhaes I.L.F."/>
            <person name="Oliveira U."/>
            <person name="Santos F.R."/>
            <person name="Vidigal T.H.D.A."/>
            <person name="Brescovit A.D."/>
            <person name="Santos A.J."/>
        </authorList>
    </citation>
    <scope>NUCLEOTIDE SEQUENCE</scope>
    <source>
        <tissue evidence="1">Shoot tissue taken approximately 20 cm above the soil surface</tissue>
    </source>
</reference>
<proteinExistence type="predicted"/>